<proteinExistence type="predicted"/>
<evidence type="ECO:0000259" key="2">
    <source>
        <dbReference type="Pfam" id="PF13340"/>
    </source>
</evidence>
<evidence type="ECO:0000256" key="1">
    <source>
        <dbReference type="SAM" id="MobiDB-lite"/>
    </source>
</evidence>
<dbReference type="PANTHER" id="PTHR30007:SF0">
    <property type="entry name" value="TRANSPOSASE"/>
    <property type="match status" value="1"/>
</dbReference>
<evidence type="ECO:0000313" key="4">
    <source>
        <dbReference type="Proteomes" id="UP001596066"/>
    </source>
</evidence>
<dbReference type="Pfam" id="PF13340">
    <property type="entry name" value="DUF4096"/>
    <property type="match status" value="1"/>
</dbReference>
<comment type="caution">
    <text evidence="3">The sequence shown here is derived from an EMBL/GenBank/DDBJ whole genome shotgun (WGS) entry which is preliminary data.</text>
</comment>
<dbReference type="PANTHER" id="PTHR30007">
    <property type="entry name" value="PHP DOMAIN PROTEIN"/>
    <property type="match status" value="1"/>
</dbReference>
<protein>
    <submittedName>
        <fullName evidence="3">Transposase</fullName>
    </submittedName>
</protein>
<feature type="region of interest" description="Disordered" evidence="1">
    <location>
        <begin position="64"/>
        <end position="112"/>
    </location>
</feature>
<name>A0ABW0VLC5_9ACTN</name>
<reference evidence="4" key="1">
    <citation type="journal article" date="2019" name="Int. J. Syst. Evol. Microbiol.">
        <title>The Global Catalogue of Microorganisms (GCM) 10K type strain sequencing project: providing services to taxonomists for standard genome sequencing and annotation.</title>
        <authorList>
            <consortium name="The Broad Institute Genomics Platform"/>
            <consortium name="The Broad Institute Genome Sequencing Center for Infectious Disease"/>
            <person name="Wu L."/>
            <person name="Ma J."/>
        </authorList>
    </citation>
    <scope>NUCLEOTIDE SEQUENCE [LARGE SCALE GENOMIC DNA]</scope>
    <source>
        <strain evidence="4">CGMCC 4.1622</strain>
    </source>
</reference>
<keyword evidence="4" id="KW-1185">Reference proteome</keyword>
<feature type="domain" description="Insertion element IS402-like" evidence="2">
    <location>
        <begin position="3"/>
        <end position="69"/>
    </location>
</feature>
<sequence length="112" mass="12683">MGLIEPVFIAWRARRVGPGTAARVHDLREIVNAILYVNRTGIWEYLPHDFPLYDHSAKWESDGTTQQVHDPLRDRTRRAHGRAVQTVRGCPGRPEHRRNRSAGGRAAVVDPA</sequence>
<evidence type="ECO:0000313" key="3">
    <source>
        <dbReference type="EMBL" id="MFC5646491.1"/>
    </source>
</evidence>
<organism evidence="3 4">
    <name type="scientific">Kitasatospora cinereorecta</name>
    <dbReference type="NCBI Taxonomy" id="285560"/>
    <lineage>
        <taxon>Bacteria</taxon>
        <taxon>Bacillati</taxon>
        <taxon>Actinomycetota</taxon>
        <taxon>Actinomycetes</taxon>
        <taxon>Kitasatosporales</taxon>
        <taxon>Streptomycetaceae</taxon>
        <taxon>Kitasatospora</taxon>
    </lineage>
</organism>
<gene>
    <name evidence="3" type="ORF">ACFPZF_34775</name>
</gene>
<accession>A0ABW0VLC5</accession>
<dbReference type="InterPro" id="IPR025161">
    <property type="entry name" value="IS402-like_dom"/>
</dbReference>
<dbReference type="Proteomes" id="UP001596066">
    <property type="component" value="Unassembled WGS sequence"/>
</dbReference>
<dbReference type="RefSeq" id="WP_346148768.1">
    <property type="nucleotide sequence ID" value="NZ_BAAAUA010000055.1"/>
</dbReference>
<dbReference type="EMBL" id="JBHSOC010000102">
    <property type="protein sequence ID" value="MFC5646491.1"/>
    <property type="molecule type" value="Genomic_DNA"/>
</dbReference>